<dbReference type="EMBL" id="BMLI01000001">
    <property type="protein sequence ID" value="GGM73605.1"/>
    <property type="molecule type" value="Genomic_DNA"/>
</dbReference>
<sequence length="110" mass="13093">MPVAGRVDKKFCCDMCRNAFNNRLNADGYNMVRRINNTLRKNRRILEELCPEDKCKTTKKVLLAKGFDFNFLTNIRPTLKGSVYHFVYDYGYLELDHDFYLIVRDKRSEK</sequence>
<evidence type="ECO:0000313" key="2">
    <source>
        <dbReference type="Proteomes" id="UP000632339"/>
    </source>
</evidence>
<accession>A0ABQ2HB75</accession>
<reference evidence="2" key="1">
    <citation type="journal article" date="2019" name="Int. J. Syst. Evol. Microbiol.">
        <title>The Global Catalogue of Microorganisms (GCM) 10K type strain sequencing project: providing services to taxonomists for standard genome sequencing and annotation.</title>
        <authorList>
            <consortium name="The Broad Institute Genomics Platform"/>
            <consortium name="The Broad Institute Genome Sequencing Center for Infectious Disease"/>
            <person name="Wu L."/>
            <person name="Ma J."/>
        </authorList>
    </citation>
    <scope>NUCLEOTIDE SEQUENCE [LARGE SCALE GENOMIC DNA]</scope>
    <source>
        <strain evidence="2">CGMCC 1.6375</strain>
    </source>
</reference>
<name>A0ABQ2HB75_9BACT</name>
<protein>
    <submittedName>
        <fullName evidence="1">Uncharacterized protein</fullName>
    </submittedName>
</protein>
<proteinExistence type="predicted"/>
<keyword evidence="2" id="KW-1185">Reference proteome</keyword>
<dbReference type="Proteomes" id="UP000632339">
    <property type="component" value="Unassembled WGS sequence"/>
</dbReference>
<organism evidence="1 2">
    <name type="scientific">Dyadobacter beijingensis</name>
    <dbReference type="NCBI Taxonomy" id="365489"/>
    <lineage>
        <taxon>Bacteria</taxon>
        <taxon>Pseudomonadati</taxon>
        <taxon>Bacteroidota</taxon>
        <taxon>Cytophagia</taxon>
        <taxon>Cytophagales</taxon>
        <taxon>Spirosomataceae</taxon>
        <taxon>Dyadobacter</taxon>
    </lineage>
</organism>
<evidence type="ECO:0000313" key="1">
    <source>
        <dbReference type="EMBL" id="GGM73605.1"/>
    </source>
</evidence>
<comment type="caution">
    <text evidence="1">The sequence shown here is derived from an EMBL/GenBank/DDBJ whole genome shotgun (WGS) entry which is preliminary data.</text>
</comment>
<gene>
    <name evidence="1" type="ORF">GCM10010967_01440</name>
</gene>